<gene>
    <name evidence="7" type="ORF">NRB56_35810</name>
</gene>
<dbReference type="Pfam" id="PF13086">
    <property type="entry name" value="AAA_11"/>
    <property type="match status" value="1"/>
</dbReference>
<evidence type="ECO:0000256" key="5">
    <source>
        <dbReference type="ARBA" id="ARBA00022840"/>
    </source>
</evidence>
<dbReference type="InterPro" id="IPR041677">
    <property type="entry name" value="DNA2/NAM7_AAA_11"/>
</dbReference>
<dbReference type="InterPro" id="IPR003593">
    <property type="entry name" value="AAA+_ATPase"/>
</dbReference>
<dbReference type="GO" id="GO:0043139">
    <property type="term" value="F:5'-3' DNA helicase activity"/>
    <property type="evidence" value="ECO:0007669"/>
    <property type="project" value="TreeGrafter"/>
</dbReference>
<evidence type="ECO:0000256" key="4">
    <source>
        <dbReference type="ARBA" id="ARBA00022806"/>
    </source>
</evidence>
<keyword evidence="5" id="KW-0067">ATP-binding</keyword>
<dbReference type="InterPro" id="IPR027417">
    <property type="entry name" value="P-loop_NTPase"/>
</dbReference>
<name>A0A7K0DQY4_9NOCA</name>
<dbReference type="Pfam" id="PF13087">
    <property type="entry name" value="AAA_12"/>
    <property type="match status" value="1"/>
</dbReference>
<dbReference type="InterPro" id="IPR041679">
    <property type="entry name" value="DNA2/NAM7-like_C"/>
</dbReference>
<accession>A0A7K0DQY4</accession>
<protein>
    <recommendedName>
        <fullName evidence="6">AAA+ ATPase domain-containing protein</fullName>
    </recommendedName>
</protein>
<evidence type="ECO:0000256" key="3">
    <source>
        <dbReference type="ARBA" id="ARBA00022801"/>
    </source>
</evidence>
<dbReference type="InterPro" id="IPR047187">
    <property type="entry name" value="SF1_C_Upf1"/>
</dbReference>
<dbReference type="OrthoDB" id="9757917at2"/>
<dbReference type="SMART" id="SM00382">
    <property type="entry name" value="AAA"/>
    <property type="match status" value="1"/>
</dbReference>
<dbReference type="PANTHER" id="PTHR43788:SF8">
    <property type="entry name" value="DNA-BINDING PROTEIN SMUBP-2"/>
    <property type="match status" value="1"/>
</dbReference>
<dbReference type="Pfam" id="PF18741">
    <property type="entry name" value="MTES_1575"/>
    <property type="match status" value="1"/>
</dbReference>
<dbReference type="CDD" id="cd18808">
    <property type="entry name" value="SF1_C_Upf1"/>
    <property type="match status" value="1"/>
</dbReference>
<keyword evidence="8" id="KW-1185">Reference proteome</keyword>
<feature type="domain" description="AAA+ ATPase" evidence="6">
    <location>
        <begin position="379"/>
        <end position="714"/>
    </location>
</feature>
<keyword evidence="3" id="KW-0378">Hydrolase</keyword>
<organism evidence="7 8">
    <name type="scientific">Nocardia aurantia</name>
    <dbReference type="NCBI Taxonomy" id="2585199"/>
    <lineage>
        <taxon>Bacteria</taxon>
        <taxon>Bacillati</taxon>
        <taxon>Actinomycetota</taxon>
        <taxon>Actinomycetes</taxon>
        <taxon>Mycobacteriales</taxon>
        <taxon>Nocardiaceae</taxon>
        <taxon>Nocardia</taxon>
    </lineage>
</organism>
<comment type="caution">
    <text evidence="7">The sequence shown here is derived from an EMBL/GenBank/DDBJ whole genome shotgun (WGS) entry which is preliminary data.</text>
</comment>
<evidence type="ECO:0000256" key="1">
    <source>
        <dbReference type="ARBA" id="ARBA00007913"/>
    </source>
</evidence>
<evidence type="ECO:0000313" key="8">
    <source>
        <dbReference type="Proteomes" id="UP000431401"/>
    </source>
</evidence>
<evidence type="ECO:0000256" key="2">
    <source>
        <dbReference type="ARBA" id="ARBA00022741"/>
    </source>
</evidence>
<evidence type="ECO:0000313" key="7">
    <source>
        <dbReference type="EMBL" id="MQY27998.1"/>
    </source>
</evidence>
<dbReference type="GO" id="GO:0016787">
    <property type="term" value="F:hydrolase activity"/>
    <property type="evidence" value="ECO:0007669"/>
    <property type="project" value="UniProtKB-KW"/>
</dbReference>
<dbReference type="PANTHER" id="PTHR43788">
    <property type="entry name" value="DNA2/NAM7 HELICASE FAMILY MEMBER"/>
    <property type="match status" value="1"/>
</dbReference>
<dbReference type="SUPFAM" id="SSF52540">
    <property type="entry name" value="P-loop containing nucleoside triphosphate hydrolases"/>
    <property type="match status" value="1"/>
</dbReference>
<dbReference type="InterPro" id="IPR049468">
    <property type="entry name" value="Restrct_endonuc-II-like_dom"/>
</dbReference>
<comment type="similarity">
    <text evidence="1">Belongs to the DNA2/NAM7 helicase family.</text>
</comment>
<sequence>MSGVQGGAVASPGSLADRGARLFEFLARAQAVGMSRIEHISTYASEGAVLWIADLPEHAAVSYTDATSGQPFLRVEKVTVTTPPETEYIVRPWLHAEAIDDPATEPALRDSLPGAPGEEPELLSRHPEVSEAFGLWLTRWRHWAERARIELEAQRLYQTLYQMYTRQAVGSETLEAVLGIGCLEWSVSGARGVKRHVLTVAVEFRFNSELGTVAVAIDPDATRWTVELPEILENSMLAAPKDLARAEEAARDGGAEPFDREPAGALVKMLIHCINSDAVYLDDLRPVGASKNPTATYAPAVILRRRGKAGMVKVLRSISDRIRDTGVVPAGVRSLVEVNLSPEVAGPVDDGAMVRHGDDCFLPKPLNRYQLEVLRHVDSHAHTIVQGPPGTGKTHTAAALITHLLAQGKRVLVTAQTDRALEEVRNQLPDGVKSLAVSVVGTTRNDFAHLRTAVDTIKGESDSHDSITNRRRIDLALGRVRLLGGQRADLQRQLLRVREHEVSRHEIAGYSGTLAEIATRYRADRPLFEWIESLADARLGTAVPASGVEICEWRALLVDVSLDDPEADRPESVALHDIPSPDEFERWCTRLAEADAACRGFDHLRNQAVLQQISLLTPEVRARARDVLLVVQSTDTALRRRPEAWVAEALDDIRARRTHEWSARAERIGQMCHQLDRAVAALGYTEVSVTGDDRGRLAQLAETLKRHIAESGPLKTNADGSPKTGLLTPKTVKESAELFQRVRVDGRFPTSIVQLDQFLRDEHIGRQLHALDLMWPGSAIIPEHDTHHERLAWHRGMLQILLQVLEFDSRLRQAAVSLSECAVPVPSWSEFREIRLALEVLAAADAIAEWQTANATIDTLAQQLAAPANRHESPSRLALETAVRHRRAPDYRLAHERLAALRAVHEKFHRRTELGLRLQNVPKLREAVAAAPGDPAWDVRLAAFEAAWNWAAAGRWLFEQSGGEANRLCRMLDAVEADLRAVSEHLAVTRAWDRAVGPGRLPQKAKAYLTQYAQLVKRLGKGTGMHAEQRRSDIRAALKNCRDAVPVWIMPIYRFVEQFPVDENMFDVVIVDEASQAGQEAVFLQYLAPRIVVIGDDKQVSPSAVGIDETEVKGLVSQYLHDDEFKASWSDPKRSLFDEALVRFPARLTLVEHRRCVPEIIEFSNRIAYAPDGVRLIPVRRCGSDRLPPIRSVYVPDGSYESNRTNPIEADRLVDQLERCLADPRYDGKTFGVISLTGTAQVKLLTQQLMNRIPPEEQDRRQLRCGDAADFQGAERDVIFLSMVAAPGPDRRLTAQTTDTTVQRYNVAVSRAKDQLWVFHSVRADELTNSADMRFQLLDYCQQVEQRVLVDTEPPQRVPDDRIVEPFDSLFEQQIFNCIVDRGYQVVAHHSDTGYEIDMVVVGRQGLLAVQCDGDRWAGPEEFRLELDAQRDLERCEWPFHRIRQFDFIIDAQRCLGELWELLEGLGIRPIADEMVETRDILVPATDAVESAMPRPAVGPVQAPAEADIELVGEFPDLWDPQQAHGAGSSSAVGNESCGPHAIKPYLSFIGQLESPTLASHAGIAADFVSIVAVEGPVTGARLRAAYVAAARTRQRDDVRRKLDHALAAAVDRGDLLVDDELDLGDPNLLTYRVAGQEITQCRDLGPRSLDQVPPRELAEIMAVQAADYGWDDRDVLMRAVLEEVGQKQLTDLAIAALALVLPLAKQIAESACRSRPVHDA</sequence>
<keyword evidence="4" id="KW-0347">Helicase</keyword>
<dbReference type="Proteomes" id="UP000431401">
    <property type="component" value="Unassembled WGS sequence"/>
</dbReference>
<dbReference type="EMBL" id="WEGI01000007">
    <property type="protein sequence ID" value="MQY27998.1"/>
    <property type="molecule type" value="Genomic_DNA"/>
</dbReference>
<dbReference type="Gene3D" id="3.40.50.300">
    <property type="entry name" value="P-loop containing nucleotide triphosphate hydrolases"/>
    <property type="match status" value="3"/>
</dbReference>
<dbReference type="InterPro" id="IPR050534">
    <property type="entry name" value="Coronavir_polyprotein_1ab"/>
</dbReference>
<evidence type="ECO:0000259" key="6">
    <source>
        <dbReference type="SMART" id="SM00382"/>
    </source>
</evidence>
<dbReference type="RefSeq" id="WP_153343556.1">
    <property type="nucleotide sequence ID" value="NZ_WEGI01000007.1"/>
</dbReference>
<reference evidence="7 8" key="1">
    <citation type="submission" date="2019-10" db="EMBL/GenBank/DDBJ databases">
        <title>Nocardia macrotermitis sp. nov. and Nocardia aurantia sp. nov., isolated from the gut of fungus growing-termite Macrotermes natalensis.</title>
        <authorList>
            <person name="Benndorf R."/>
            <person name="Schwitalla J."/>
            <person name="Martin K."/>
            <person name="De Beer W."/>
            <person name="Kaster A.-K."/>
            <person name="Vollmers J."/>
            <person name="Poulsen M."/>
            <person name="Beemelmanns C."/>
        </authorList>
    </citation>
    <scope>NUCLEOTIDE SEQUENCE [LARGE SCALE GENOMIC DNA]</scope>
    <source>
        <strain evidence="7 8">RB56</strain>
    </source>
</reference>
<dbReference type="GO" id="GO:0005524">
    <property type="term" value="F:ATP binding"/>
    <property type="evidence" value="ECO:0007669"/>
    <property type="project" value="UniProtKB-KW"/>
</dbReference>
<proteinExistence type="inferred from homology"/>
<keyword evidence="2" id="KW-0547">Nucleotide-binding</keyword>